<dbReference type="STRING" id="1470434.AZF00_07305"/>
<gene>
    <name evidence="2" type="ORF">AZF00_07305</name>
</gene>
<dbReference type="RefSeq" id="WP_008247443.1">
    <property type="nucleotide sequence ID" value="NZ_CP014544.1"/>
</dbReference>
<evidence type="ECO:0008006" key="4">
    <source>
        <dbReference type="Google" id="ProtNLM"/>
    </source>
</evidence>
<feature type="transmembrane region" description="Helical" evidence="1">
    <location>
        <begin position="481"/>
        <end position="501"/>
    </location>
</feature>
<feature type="transmembrane region" description="Helical" evidence="1">
    <location>
        <begin position="447"/>
        <end position="469"/>
    </location>
</feature>
<feature type="transmembrane region" description="Helical" evidence="1">
    <location>
        <begin position="56"/>
        <end position="74"/>
    </location>
</feature>
<dbReference type="AlphaFoldDB" id="A0A127M4K0"/>
<sequence>MIDIGLVLNVIFSEIGNMLKKCPPTLLLLFFLVAATESQAHSFGVVYTLPLPFWLYAWGAVAALVTSFLVLIFVDRERLLTREGSTRDIGDTALIKLLKRWQLLKLLKLFSLGSLLFCIATGFWGVRSPYGNFNMTFFWIVFVLGFSYATVVFGNLYAAINPWQFMIDILARIKPSLLRGCVGYPSFLAFWPALFLYIGFIWFELFAQNTPFTLAVLLTGYTALNILGVALIGRHNWFEYCEFFSVFFRLLAVMAPIDYKPSDAHGEGGHLRLRIPFSGVLAEPPKQLSLLVFVLFMLSSTAFDGLHETVVWKKLFWLDFYHGFLQYWTDTNPFVAFAAMSRLYSYWQGLCLLLSPFLYLLVFAAFIAMGKFITKSPVPVKVLLFRFSYSLLPIALVYHVAHYYTLIQTQGIKIVSLVSDPFGWGSNWFGTANWLQRVFIPDTSTTWHVQLTLIIAGHIASVYVSHVLALRSFVSSRNATLSQLPLLLLMLVFTVSGLWILSQPIGS</sequence>
<reference evidence="2 3" key="1">
    <citation type="submission" date="2015-12" db="EMBL/GenBank/DDBJ databases">
        <authorList>
            <person name="Shamseldin A."/>
            <person name="Moawad H."/>
            <person name="Abd El-Rahim W.M."/>
            <person name="Sadowsky M.J."/>
        </authorList>
    </citation>
    <scope>NUCLEOTIDE SEQUENCE [LARGE SCALE GENOMIC DNA]</scope>
    <source>
        <strain evidence="2 3">SM2</strain>
    </source>
</reference>
<feature type="transmembrane region" description="Helical" evidence="1">
    <location>
        <begin position="137"/>
        <end position="160"/>
    </location>
</feature>
<proteinExistence type="predicted"/>
<keyword evidence="1" id="KW-0472">Membrane</keyword>
<name>A0A127M4K0_9GAMM</name>
<keyword evidence="1" id="KW-1133">Transmembrane helix</keyword>
<feature type="transmembrane region" description="Helical" evidence="1">
    <location>
        <begin position="346"/>
        <end position="370"/>
    </location>
</feature>
<feature type="transmembrane region" description="Helical" evidence="1">
    <location>
        <begin position="214"/>
        <end position="233"/>
    </location>
</feature>
<protein>
    <recommendedName>
        <fullName evidence="4">Fenitrothion hydrolase FedB</fullName>
    </recommendedName>
</protein>
<dbReference type="KEGG" id="zal:AZF00_07305"/>
<feature type="transmembrane region" description="Helical" evidence="1">
    <location>
        <begin position="382"/>
        <end position="401"/>
    </location>
</feature>
<evidence type="ECO:0000313" key="2">
    <source>
        <dbReference type="EMBL" id="AMO68121.1"/>
    </source>
</evidence>
<feature type="transmembrane region" description="Helical" evidence="1">
    <location>
        <begin position="106"/>
        <end position="125"/>
    </location>
</feature>
<keyword evidence="1" id="KW-0812">Transmembrane</keyword>
<dbReference type="Proteomes" id="UP000074119">
    <property type="component" value="Chromosome"/>
</dbReference>
<accession>A0A127M4K0</accession>
<feature type="transmembrane region" description="Helical" evidence="1">
    <location>
        <begin position="181"/>
        <end position="202"/>
    </location>
</feature>
<evidence type="ECO:0000313" key="3">
    <source>
        <dbReference type="Proteomes" id="UP000074119"/>
    </source>
</evidence>
<evidence type="ECO:0000256" key="1">
    <source>
        <dbReference type="SAM" id="Phobius"/>
    </source>
</evidence>
<organism evidence="2 3">
    <name type="scientific">Zhongshania aliphaticivorans</name>
    <dbReference type="NCBI Taxonomy" id="1470434"/>
    <lineage>
        <taxon>Bacteria</taxon>
        <taxon>Pseudomonadati</taxon>
        <taxon>Pseudomonadota</taxon>
        <taxon>Gammaproteobacteria</taxon>
        <taxon>Cellvibrionales</taxon>
        <taxon>Spongiibacteraceae</taxon>
        <taxon>Zhongshania</taxon>
    </lineage>
</organism>
<dbReference type="EMBL" id="CP014544">
    <property type="protein sequence ID" value="AMO68121.1"/>
    <property type="molecule type" value="Genomic_DNA"/>
</dbReference>